<dbReference type="AlphaFoldDB" id="A0A7S3Q5R2"/>
<feature type="transmembrane region" description="Helical" evidence="1">
    <location>
        <begin position="105"/>
        <end position="133"/>
    </location>
</feature>
<accession>A0A7S3Q5R2</accession>
<keyword evidence="1" id="KW-1133">Transmembrane helix</keyword>
<sequence length="177" mass="20053">MIPNFNTVPFHMKVSIQYYLAVIKYEKSDDYIRTKIEPFLHPITLIVATNHRVCIISTGRKNSNGLGSCFACYYSPPHCWEVENASVVEGVFYIPCGRGNSKFDVYTFIVLLINVICPAIVMITVLTMIYRVVRQSEKNMSKYGVGSLRKNVQKKVQEKSDSDAVLEVLDTCLELGL</sequence>
<evidence type="ECO:0000256" key="1">
    <source>
        <dbReference type="SAM" id="Phobius"/>
    </source>
</evidence>
<organism evidence="2">
    <name type="scientific">Chaetoceros debilis</name>
    <dbReference type="NCBI Taxonomy" id="122233"/>
    <lineage>
        <taxon>Eukaryota</taxon>
        <taxon>Sar</taxon>
        <taxon>Stramenopiles</taxon>
        <taxon>Ochrophyta</taxon>
        <taxon>Bacillariophyta</taxon>
        <taxon>Coscinodiscophyceae</taxon>
        <taxon>Chaetocerotophycidae</taxon>
        <taxon>Chaetocerotales</taxon>
        <taxon>Chaetocerotaceae</taxon>
        <taxon>Chaetoceros</taxon>
    </lineage>
</organism>
<reference evidence="2" key="1">
    <citation type="submission" date="2021-01" db="EMBL/GenBank/DDBJ databases">
        <authorList>
            <person name="Corre E."/>
            <person name="Pelletier E."/>
            <person name="Niang G."/>
            <person name="Scheremetjew M."/>
            <person name="Finn R."/>
            <person name="Kale V."/>
            <person name="Holt S."/>
            <person name="Cochrane G."/>
            <person name="Meng A."/>
            <person name="Brown T."/>
            <person name="Cohen L."/>
        </authorList>
    </citation>
    <scope>NUCLEOTIDE SEQUENCE</scope>
    <source>
        <strain evidence="2">MM31A-1</strain>
    </source>
</reference>
<proteinExistence type="predicted"/>
<keyword evidence="1" id="KW-0812">Transmembrane</keyword>
<gene>
    <name evidence="2" type="ORF">CDEB00056_LOCUS11434</name>
</gene>
<name>A0A7S3Q5R2_9STRA</name>
<keyword evidence="1" id="KW-0472">Membrane</keyword>
<dbReference type="EMBL" id="HBIO01014806">
    <property type="protein sequence ID" value="CAE0466582.1"/>
    <property type="molecule type" value="Transcribed_RNA"/>
</dbReference>
<evidence type="ECO:0000313" key="2">
    <source>
        <dbReference type="EMBL" id="CAE0466582.1"/>
    </source>
</evidence>
<dbReference type="Gene3D" id="1.20.1070.10">
    <property type="entry name" value="Rhodopsin 7-helix transmembrane proteins"/>
    <property type="match status" value="1"/>
</dbReference>
<protein>
    <submittedName>
        <fullName evidence="2">Uncharacterized protein</fullName>
    </submittedName>
</protein>